<comment type="caution">
    <text evidence="9">The sequence shown here is derived from an EMBL/GenBank/DDBJ whole genome shotgun (WGS) entry which is preliminary data.</text>
</comment>
<evidence type="ECO:0000256" key="2">
    <source>
        <dbReference type="ARBA" id="ARBA00010617"/>
    </source>
</evidence>
<dbReference type="OrthoDB" id="1470350at2759"/>
<evidence type="ECO:0000256" key="5">
    <source>
        <dbReference type="ARBA" id="ARBA00023002"/>
    </source>
</evidence>
<dbReference type="InterPro" id="IPR001128">
    <property type="entry name" value="Cyt_P450"/>
</dbReference>
<dbReference type="AlphaFoldDB" id="A0A8T9C8U9"/>
<dbReference type="EMBL" id="QGMK01000365">
    <property type="protein sequence ID" value="TVY82135.1"/>
    <property type="molecule type" value="Genomic_DNA"/>
</dbReference>
<dbReference type="PANTHER" id="PTHR24287">
    <property type="entry name" value="P450, PUTATIVE (EUROFUNG)-RELATED"/>
    <property type="match status" value="1"/>
</dbReference>
<dbReference type="InterPro" id="IPR047146">
    <property type="entry name" value="Cyt_P450_E_CYP52_fungi"/>
</dbReference>
<protein>
    <submittedName>
        <fullName evidence="9">Cytochrome P450 monooxygenase lepH</fullName>
    </submittedName>
</protein>
<dbReference type="Pfam" id="PF00067">
    <property type="entry name" value="p450"/>
    <property type="match status" value="1"/>
</dbReference>
<evidence type="ECO:0000256" key="1">
    <source>
        <dbReference type="ARBA" id="ARBA00001971"/>
    </source>
</evidence>
<dbReference type="GO" id="GO:0020037">
    <property type="term" value="F:heme binding"/>
    <property type="evidence" value="ECO:0007669"/>
    <property type="project" value="InterPro"/>
</dbReference>
<keyword evidence="6 8" id="KW-0408">Iron</keyword>
<comment type="similarity">
    <text evidence="2">Belongs to the cytochrome P450 family.</text>
</comment>
<keyword evidence="7 9" id="KW-0503">Monooxygenase</keyword>
<gene>
    <name evidence="9" type="primary">lepH_4</name>
    <name evidence="9" type="ORF">LSUE1_G002463</name>
</gene>
<dbReference type="Proteomes" id="UP000469558">
    <property type="component" value="Unassembled WGS sequence"/>
</dbReference>
<accession>A0A8T9C8U9</accession>
<keyword evidence="3 8" id="KW-0349">Heme</keyword>
<dbReference type="SUPFAM" id="SSF48264">
    <property type="entry name" value="Cytochrome P450"/>
    <property type="match status" value="1"/>
</dbReference>
<feature type="binding site" description="axial binding residue" evidence="8">
    <location>
        <position position="454"/>
    </location>
    <ligand>
        <name>heme</name>
        <dbReference type="ChEBI" id="CHEBI:30413"/>
    </ligand>
    <ligandPart>
        <name>Fe</name>
        <dbReference type="ChEBI" id="CHEBI:18248"/>
    </ligandPart>
</feature>
<dbReference type="PRINTS" id="PR00464">
    <property type="entry name" value="EP450II"/>
</dbReference>
<proteinExistence type="inferred from homology"/>
<evidence type="ECO:0000313" key="10">
    <source>
        <dbReference type="Proteomes" id="UP000469558"/>
    </source>
</evidence>
<keyword evidence="10" id="KW-1185">Reference proteome</keyword>
<evidence type="ECO:0000256" key="7">
    <source>
        <dbReference type="ARBA" id="ARBA00023033"/>
    </source>
</evidence>
<evidence type="ECO:0000256" key="8">
    <source>
        <dbReference type="PIRSR" id="PIRSR602402-1"/>
    </source>
</evidence>
<dbReference type="GO" id="GO:0016712">
    <property type="term" value="F:oxidoreductase activity, acting on paired donors, with incorporation or reduction of molecular oxygen, reduced flavin or flavoprotein as one donor, and incorporation of one atom of oxygen"/>
    <property type="evidence" value="ECO:0007669"/>
    <property type="project" value="InterPro"/>
</dbReference>
<sequence>MNMFLSYAVTLLSIYASYVFLYISWSVSRRYAWAARNQGCKAAPMVRSWDPLLGIDTFVALRKADFAGRRSEIYKKLHLRYGHTFLMKPLGVVELQTSNSQNIQAICTSQFEDFGVGPMRGAIGEPFLSHGIFTDDGDFWKRSRALVRPTFSRKEISDLGNFESFVVKFLALIPKDGSEFDLLPLSKKLFLDTSSDFLFGRSMESLDPDSNAETDEFITSFDRSLLGLALLLILGPFRWPLYLDPYWKRAYTKVHVFLDKSVAHALEKKQEDMADPAQERYVLLEEMAKLNRNPYELRHQILNVFFPAKDTAAIAFANVIFQLARHPFEWDKLRAEVKQIPSDQVLNYEFIRSLKTTKSIIDESIRLHLPASRISRIALKDSVLPRGGGPNGESPVFVPKGTVLEMDLYTMQRDPTVWGDDSNEFKPSRWRQPNRPLWEAKWQYEPFLGGIRMCPAQNMVFTQVAYLLIRFAQEFKTLENKDKILEYVEKITMTVESRNGVKIGVESV</sequence>
<dbReference type="InterPro" id="IPR002974">
    <property type="entry name" value="Cyt_P450_E_CYP52_ascomycetes"/>
</dbReference>
<organism evidence="9 10">
    <name type="scientific">Lachnellula suecica</name>
    <dbReference type="NCBI Taxonomy" id="602035"/>
    <lineage>
        <taxon>Eukaryota</taxon>
        <taxon>Fungi</taxon>
        <taxon>Dikarya</taxon>
        <taxon>Ascomycota</taxon>
        <taxon>Pezizomycotina</taxon>
        <taxon>Leotiomycetes</taxon>
        <taxon>Helotiales</taxon>
        <taxon>Lachnaceae</taxon>
        <taxon>Lachnellula</taxon>
    </lineage>
</organism>
<dbReference type="Gene3D" id="1.10.630.10">
    <property type="entry name" value="Cytochrome P450"/>
    <property type="match status" value="1"/>
</dbReference>
<comment type="cofactor">
    <cofactor evidence="1 8">
        <name>heme</name>
        <dbReference type="ChEBI" id="CHEBI:30413"/>
    </cofactor>
</comment>
<name>A0A8T9C8U9_9HELO</name>
<keyword evidence="5" id="KW-0560">Oxidoreductase</keyword>
<dbReference type="PANTHER" id="PTHR24287:SF19">
    <property type="entry name" value="CYTOCHROME P450"/>
    <property type="match status" value="1"/>
</dbReference>
<keyword evidence="4 8" id="KW-0479">Metal-binding</keyword>
<dbReference type="InterPro" id="IPR036396">
    <property type="entry name" value="Cyt_P450_sf"/>
</dbReference>
<dbReference type="PRINTS" id="PR01239">
    <property type="entry name" value="EP450IICYP52"/>
</dbReference>
<evidence type="ECO:0000256" key="6">
    <source>
        <dbReference type="ARBA" id="ARBA00023004"/>
    </source>
</evidence>
<reference evidence="9 10" key="1">
    <citation type="submission" date="2018-05" db="EMBL/GenBank/DDBJ databases">
        <title>Genome sequencing and assembly of the regulated plant pathogen Lachnellula willkommii and related sister species for the development of diagnostic species identification markers.</title>
        <authorList>
            <person name="Giroux E."/>
            <person name="Bilodeau G."/>
        </authorList>
    </citation>
    <scope>NUCLEOTIDE SEQUENCE [LARGE SCALE GENOMIC DNA]</scope>
    <source>
        <strain evidence="9 10">CBS 268.59</strain>
    </source>
</reference>
<evidence type="ECO:0000256" key="3">
    <source>
        <dbReference type="ARBA" id="ARBA00022617"/>
    </source>
</evidence>
<evidence type="ECO:0000256" key="4">
    <source>
        <dbReference type="ARBA" id="ARBA00022723"/>
    </source>
</evidence>
<dbReference type="GO" id="GO:0005506">
    <property type="term" value="F:iron ion binding"/>
    <property type="evidence" value="ECO:0007669"/>
    <property type="project" value="InterPro"/>
</dbReference>
<dbReference type="InterPro" id="IPR002402">
    <property type="entry name" value="Cyt_P450_E_grp-II"/>
</dbReference>
<evidence type="ECO:0000313" key="9">
    <source>
        <dbReference type="EMBL" id="TVY82135.1"/>
    </source>
</evidence>